<keyword evidence="2" id="KW-1185">Reference proteome</keyword>
<evidence type="ECO:0000313" key="1">
    <source>
        <dbReference type="EMBL" id="KAI4318078.1"/>
    </source>
</evidence>
<sequence length="99" mass="11636">MAERVDNMLKKLNKCAEMVPEEISPHLLKMGKVFEQALQPLSGDIEWRRESNDALEKLISQIIDLVQAVEDIIDSYYLQGQVIFTRKSEIYYEMRQFLN</sequence>
<reference evidence="1 2" key="1">
    <citation type="journal article" date="2022" name="DNA Res.">
        <title>Chromosomal-level genome assembly of the orchid tree Bauhinia variegata (Leguminosae; Cercidoideae) supports the allotetraploid origin hypothesis of Bauhinia.</title>
        <authorList>
            <person name="Zhong Y."/>
            <person name="Chen Y."/>
            <person name="Zheng D."/>
            <person name="Pang J."/>
            <person name="Liu Y."/>
            <person name="Luo S."/>
            <person name="Meng S."/>
            <person name="Qian L."/>
            <person name="Wei D."/>
            <person name="Dai S."/>
            <person name="Zhou R."/>
        </authorList>
    </citation>
    <scope>NUCLEOTIDE SEQUENCE [LARGE SCALE GENOMIC DNA]</scope>
    <source>
        <strain evidence="1">BV-YZ2020</strain>
    </source>
</reference>
<dbReference type="Proteomes" id="UP000828941">
    <property type="component" value="Chromosome 10"/>
</dbReference>
<gene>
    <name evidence="1" type="ORF">L6164_025887</name>
</gene>
<dbReference type="EMBL" id="CM039435">
    <property type="protein sequence ID" value="KAI4318078.1"/>
    <property type="molecule type" value="Genomic_DNA"/>
</dbReference>
<name>A0ACB9M2B2_BAUVA</name>
<protein>
    <submittedName>
        <fullName evidence="1">Uncharacterized protein</fullName>
    </submittedName>
</protein>
<evidence type="ECO:0000313" key="2">
    <source>
        <dbReference type="Proteomes" id="UP000828941"/>
    </source>
</evidence>
<accession>A0ACB9M2B2</accession>
<organism evidence="1 2">
    <name type="scientific">Bauhinia variegata</name>
    <name type="common">Purple orchid tree</name>
    <name type="synonym">Phanera variegata</name>
    <dbReference type="NCBI Taxonomy" id="167791"/>
    <lineage>
        <taxon>Eukaryota</taxon>
        <taxon>Viridiplantae</taxon>
        <taxon>Streptophyta</taxon>
        <taxon>Embryophyta</taxon>
        <taxon>Tracheophyta</taxon>
        <taxon>Spermatophyta</taxon>
        <taxon>Magnoliopsida</taxon>
        <taxon>eudicotyledons</taxon>
        <taxon>Gunneridae</taxon>
        <taxon>Pentapetalae</taxon>
        <taxon>rosids</taxon>
        <taxon>fabids</taxon>
        <taxon>Fabales</taxon>
        <taxon>Fabaceae</taxon>
        <taxon>Cercidoideae</taxon>
        <taxon>Cercideae</taxon>
        <taxon>Bauhiniinae</taxon>
        <taxon>Bauhinia</taxon>
    </lineage>
</organism>
<proteinExistence type="predicted"/>
<comment type="caution">
    <text evidence="1">The sequence shown here is derived from an EMBL/GenBank/DDBJ whole genome shotgun (WGS) entry which is preliminary data.</text>
</comment>